<sequence>MAKQTGFFKFKGKLGGVIGYEVNGEYYLRSMPEQVRRSSRTKRSGQAFGKASRLGAVMRHAMSGVLDGLTTAGLGNRLNTALVGVLQADDLHAHKRFVPAHFRKLQSMELNTHAALSSLLPVTPTVTRAENGCLTVTIPAMEHFGHNPRATHISVKAIAVFVQPSYQQATAEASAPVLLPAGQPAPEITLTIPAAKGAVCCVLLEVNSLVEENGRMVMLRNKKYTAAGVIAVLVKRTMRMKRKKRLHAHRGGQLAMRELPVAFFQRE</sequence>
<dbReference type="OrthoDB" id="681012at2"/>
<name>A0A3N4PWU6_9BACT</name>
<protein>
    <submittedName>
        <fullName evidence="1">Uncharacterized protein</fullName>
    </submittedName>
</protein>
<evidence type="ECO:0000313" key="2">
    <source>
        <dbReference type="Proteomes" id="UP000278351"/>
    </source>
</evidence>
<gene>
    <name evidence="1" type="ORF">EGT74_13915</name>
</gene>
<dbReference type="AlphaFoldDB" id="A0A3N4PWU6"/>
<accession>A0A3N4PWU6</accession>
<evidence type="ECO:0000313" key="1">
    <source>
        <dbReference type="EMBL" id="RPE08160.1"/>
    </source>
</evidence>
<keyword evidence="2" id="KW-1185">Reference proteome</keyword>
<comment type="caution">
    <text evidence="1">The sequence shown here is derived from an EMBL/GenBank/DDBJ whole genome shotgun (WGS) entry which is preliminary data.</text>
</comment>
<organism evidence="1 2">
    <name type="scientific">Chitinophaga lutea</name>
    <dbReference type="NCBI Taxonomy" id="2488634"/>
    <lineage>
        <taxon>Bacteria</taxon>
        <taxon>Pseudomonadati</taxon>
        <taxon>Bacteroidota</taxon>
        <taxon>Chitinophagia</taxon>
        <taxon>Chitinophagales</taxon>
        <taxon>Chitinophagaceae</taxon>
        <taxon>Chitinophaga</taxon>
    </lineage>
</organism>
<dbReference type="Proteomes" id="UP000278351">
    <property type="component" value="Unassembled WGS sequence"/>
</dbReference>
<dbReference type="EMBL" id="RPDH01000002">
    <property type="protein sequence ID" value="RPE08160.1"/>
    <property type="molecule type" value="Genomic_DNA"/>
</dbReference>
<proteinExistence type="predicted"/>
<dbReference type="RefSeq" id="WP_123847160.1">
    <property type="nucleotide sequence ID" value="NZ_RPDH01000002.1"/>
</dbReference>
<reference evidence="1 2" key="1">
    <citation type="submission" date="2018-11" db="EMBL/GenBank/DDBJ databases">
        <title>Chitinophaga lutea sp.nov., isolate from arsenic contaminated soil.</title>
        <authorList>
            <person name="Zong Y."/>
        </authorList>
    </citation>
    <scope>NUCLEOTIDE SEQUENCE [LARGE SCALE GENOMIC DNA]</scope>
    <source>
        <strain evidence="1 2">ZY74</strain>
    </source>
</reference>